<evidence type="ECO:0000313" key="3">
    <source>
        <dbReference type="Proteomes" id="UP000190831"/>
    </source>
</evidence>
<protein>
    <submittedName>
        <fullName evidence="2">LAFE_0H08108g1_1</fullName>
    </submittedName>
</protein>
<dbReference type="InterPro" id="IPR051604">
    <property type="entry name" value="Ergot_Alk_Oxidoreductase"/>
</dbReference>
<sequence>MIVVLGATGHVGAYVAKKLLEEGHNVTVVTRNAEKAHKWRELGAEAAVLDIHDVQALNALLQKARRAFLLNPPANPSGDTDEEERRSVSSILSALKGVSLEKIVVQSTYGAQPGRHCGDLGVLYEFEKETQKLEIPLCVIRGAYYMSNWLSLAAGAKETGVLPSLIPSTLSVPMVAPQDIGELAAQLLSSEIENVGMFYIEGPCHYSPDDVARCFTASFNRSVRVEYIPQQEWNAFYLKNGFSKKAAASYANMNALFIGETFERPQNPLRGLIDLRTYFQTELERISLL</sequence>
<organism evidence="2 3">
    <name type="scientific">Lachancea fermentati</name>
    <name type="common">Zygosaccharomyces fermentati</name>
    <dbReference type="NCBI Taxonomy" id="4955"/>
    <lineage>
        <taxon>Eukaryota</taxon>
        <taxon>Fungi</taxon>
        <taxon>Dikarya</taxon>
        <taxon>Ascomycota</taxon>
        <taxon>Saccharomycotina</taxon>
        <taxon>Saccharomycetes</taxon>
        <taxon>Saccharomycetales</taxon>
        <taxon>Saccharomycetaceae</taxon>
        <taxon>Lachancea</taxon>
    </lineage>
</organism>
<dbReference type="Gene3D" id="3.40.50.720">
    <property type="entry name" value="NAD(P)-binding Rossmann-like Domain"/>
    <property type="match status" value="1"/>
</dbReference>
<dbReference type="Proteomes" id="UP000190831">
    <property type="component" value="Chromosome H"/>
</dbReference>
<accession>A0A1G4MJZ6</accession>
<dbReference type="Pfam" id="PF05368">
    <property type="entry name" value="NmrA"/>
    <property type="match status" value="1"/>
</dbReference>
<dbReference type="InterPro" id="IPR036291">
    <property type="entry name" value="NAD(P)-bd_dom_sf"/>
</dbReference>
<evidence type="ECO:0000313" key="2">
    <source>
        <dbReference type="EMBL" id="SCW04192.1"/>
    </source>
</evidence>
<evidence type="ECO:0000259" key="1">
    <source>
        <dbReference type="Pfam" id="PF05368"/>
    </source>
</evidence>
<dbReference type="PANTHER" id="PTHR43162:SF1">
    <property type="entry name" value="PRESTALK A DIFFERENTIATION PROTEIN A"/>
    <property type="match status" value="1"/>
</dbReference>
<dbReference type="STRING" id="4955.A0A1G4MJZ6"/>
<dbReference type="OrthoDB" id="10254221at2759"/>
<dbReference type="AlphaFoldDB" id="A0A1G4MJZ6"/>
<dbReference type="SUPFAM" id="SSF51735">
    <property type="entry name" value="NAD(P)-binding Rossmann-fold domains"/>
    <property type="match status" value="1"/>
</dbReference>
<dbReference type="Gene3D" id="3.90.25.10">
    <property type="entry name" value="UDP-galactose 4-epimerase, domain 1"/>
    <property type="match status" value="1"/>
</dbReference>
<feature type="domain" description="NmrA-like" evidence="1">
    <location>
        <begin position="2"/>
        <end position="235"/>
    </location>
</feature>
<reference evidence="2 3" key="1">
    <citation type="submission" date="2016-03" db="EMBL/GenBank/DDBJ databases">
        <authorList>
            <person name="Devillers H."/>
        </authorList>
    </citation>
    <scope>NUCLEOTIDE SEQUENCE [LARGE SCALE GENOMIC DNA]</scope>
    <source>
        <strain evidence="2">CBS 6772</strain>
    </source>
</reference>
<name>A0A1G4MJZ6_LACFM</name>
<dbReference type="OMA" id="MHNWARV"/>
<dbReference type="PANTHER" id="PTHR43162">
    <property type="match status" value="1"/>
</dbReference>
<dbReference type="EMBL" id="LT598491">
    <property type="protein sequence ID" value="SCW04192.1"/>
    <property type="molecule type" value="Genomic_DNA"/>
</dbReference>
<proteinExistence type="predicted"/>
<keyword evidence="3" id="KW-1185">Reference proteome</keyword>
<gene>
    <name evidence="2" type="ORF">LAFE_0H08108G</name>
</gene>
<dbReference type="InterPro" id="IPR008030">
    <property type="entry name" value="NmrA-like"/>
</dbReference>